<dbReference type="EMBL" id="PKOZ01000001">
    <property type="protein sequence ID" value="PQD97006.1"/>
    <property type="molecule type" value="Genomic_DNA"/>
</dbReference>
<evidence type="ECO:0000313" key="7">
    <source>
        <dbReference type="EMBL" id="PQD97006.1"/>
    </source>
</evidence>
<dbReference type="RefSeq" id="WP_104848101.1">
    <property type="nucleotide sequence ID" value="NZ_PKOZ01000001.1"/>
</dbReference>
<comment type="similarity">
    <text evidence="1">Belongs to the SCO1/2 family.</text>
</comment>
<accession>A0A2S7N4Q2</accession>
<feature type="binding site" evidence="3">
    <location>
        <position position="157"/>
    </location>
    <ligand>
        <name>Cu cation</name>
        <dbReference type="ChEBI" id="CHEBI:23378"/>
    </ligand>
</feature>
<keyword evidence="5" id="KW-0732">Signal</keyword>
<protein>
    <submittedName>
        <fullName evidence="7">Cytochrome c oxidase assembly protein</fullName>
    </submittedName>
</protein>
<keyword evidence="8" id="KW-1185">Reference proteome</keyword>
<dbReference type="Pfam" id="PF02630">
    <property type="entry name" value="SCO1-SenC"/>
    <property type="match status" value="1"/>
</dbReference>
<dbReference type="PANTHER" id="PTHR12151:SF25">
    <property type="entry name" value="LINALOOL DEHYDRATASE_ISOMERASE DOMAIN-CONTAINING PROTEIN"/>
    <property type="match status" value="1"/>
</dbReference>
<gene>
    <name evidence="7" type="ORF">CYL18_03785</name>
</gene>
<feature type="binding site" evidence="3">
    <location>
        <position position="70"/>
    </location>
    <ligand>
        <name>Cu cation</name>
        <dbReference type="ChEBI" id="CHEBI:23378"/>
    </ligand>
</feature>
<evidence type="ECO:0000256" key="4">
    <source>
        <dbReference type="PIRSR" id="PIRSR603782-2"/>
    </source>
</evidence>
<sequence>MKTYLKVLVSLILVFLVVGCSNEQKIPNATDYEVESFTFKNQDNKDVSLEDIKGKVWVADFIFTNCTTVCMPMTANMKKLQDQIAEEGIEDVQLISFSVDPEIDKPDVLKEYGQKFDADFTNWHFLTGYSQDEIESFSQESFKVTVQKPDGNDQVIHSVSFALVDQEGKVVQSYSGLDDIPMDDIIKHIKMLQS</sequence>
<keyword evidence="3" id="KW-0479">Metal-binding</keyword>
<dbReference type="Gene3D" id="3.40.30.10">
    <property type="entry name" value="Glutaredoxin"/>
    <property type="match status" value="1"/>
</dbReference>
<dbReference type="PROSITE" id="PS51352">
    <property type="entry name" value="THIOREDOXIN_2"/>
    <property type="match status" value="1"/>
</dbReference>
<dbReference type="AlphaFoldDB" id="A0A2S7N4Q2"/>
<evidence type="ECO:0000256" key="5">
    <source>
        <dbReference type="SAM" id="SignalP"/>
    </source>
</evidence>
<feature type="disulfide bond" description="Redox-active" evidence="4">
    <location>
        <begin position="66"/>
        <end position="70"/>
    </location>
</feature>
<feature type="chain" id="PRO_5039686222" evidence="5">
    <location>
        <begin position="21"/>
        <end position="194"/>
    </location>
</feature>
<dbReference type="Proteomes" id="UP000239663">
    <property type="component" value="Unassembled WGS sequence"/>
</dbReference>
<organism evidence="7 8">
    <name type="scientific">Pradoshia eiseniae</name>
    <dbReference type="NCBI Taxonomy" id="2064768"/>
    <lineage>
        <taxon>Bacteria</taxon>
        <taxon>Bacillati</taxon>
        <taxon>Bacillota</taxon>
        <taxon>Bacilli</taxon>
        <taxon>Bacillales</taxon>
        <taxon>Bacillaceae</taxon>
        <taxon>Pradoshia</taxon>
    </lineage>
</organism>
<dbReference type="InterPro" id="IPR013766">
    <property type="entry name" value="Thioredoxin_domain"/>
</dbReference>
<evidence type="ECO:0000256" key="1">
    <source>
        <dbReference type="ARBA" id="ARBA00010996"/>
    </source>
</evidence>
<dbReference type="PROSITE" id="PS51257">
    <property type="entry name" value="PROKAR_LIPOPROTEIN"/>
    <property type="match status" value="1"/>
</dbReference>
<feature type="signal peptide" evidence="5">
    <location>
        <begin position="1"/>
        <end position="20"/>
    </location>
</feature>
<dbReference type="GO" id="GO:0046872">
    <property type="term" value="F:metal ion binding"/>
    <property type="evidence" value="ECO:0007669"/>
    <property type="project" value="UniProtKB-KW"/>
</dbReference>
<proteinExistence type="inferred from homology"/>
<comment type="caution">
    <text evidence="7">The sequence shown here is derived from an EMBL/GenBank/DDBJ whole genome shotgun (WGS) entry which is preliminary data.</text>
</comment>
<keyword evidence="2 3" id="KW-0186">Copper</keyword>
<keyword evidence="4" id="KW-1015">Disulfide bond</keyword>
<evidence type="ECO:0000256" key="2">
    <source>
        <dbReference type="ARBA" id="ARBA00023008"/>
    </source>
</evidence>
<dbReference type="InterPro" id="IPR036249">
    <property type="entry name" value="Thioredoxin-like_sf"/>
</dbReference>
<evidence type="ECO:0000259" key="6">
    <source>
        <dbReference type="PROSITE" id="PS51352"/>
    </source>
</evidence>
<feature type="binding site" evidence="3">
    <location>
        <position position="66"/>
    </location>
    <ligand>
        <name>Cu cation</name>
        <dbReference type="ChEBI" id="CHEBI:23378"/>
    </ligand>
</feature>
<name>A0A2S7N4Q2_9BACI</name>
<feature type="domain" description="Thioredoxin" evidence="6">
    <location>
        <begin position="28"/>
        <end position="194"/>
    </location>
</feature>
<evidence type="ECO:0000256" key="3">
    <source>
        <dbReference type="PIRSR" id="PIRSR603782-1"/>
    </source>
</evidence>
<evidence type="ECO:0000313" key="8">
    <source>
        <dbReference type="Proteomes" id="UP000239663"/>
    </source>
</evidence>
<dbReference type="InterPro" id="IPR003782">
    <property type="entry name" value="SCO1/SenC"/>
</dbReference>
<reference evidence="7 8" key="1">
    <citation type="submission" date="2017-12" db="EMBL/GenBank/DDBJ databases">
        <title>Taxonomic description and draft genome of Pradoshia cofamensis Gen. nov., sp. nov., a thermotolerant bacillale isolated from anterior gut of earthworm Eisenia fetida.</title>
        <authorList>
            <person name="Saha T."/>
            <person name="Chakraborty R."/>
        </authorList>
    </citation>
    <scope>NUCLEOTIDE SEQUENCE [LARGE SCALE GENOMIC DNA]</scope>
    <source>
        <strain evidence="7 8">EAG3</strain>
    </source>
</reference>
<dbReference type="CDD" id="cd02968">
    <property type="entry name" value="SCO"/>
    <property type="match status" value="1"/>
</dbReference>
<dbReference type="PANTHER" id="PTHR12151">
    <property type="entry name" value="ELECTRON TRANSPORT PROTIN SCO1/SENC FAMILY MEMBER"/>
    <property type="match status" value="1"/>
</dbReference>
<dbReference type="SUPFAM" id="SSF52833">
    <property type="entry name" value="Thioredoxin-like"/>
    <property type="match status" value="1"/>
</dbReference>